<reference evidence="5" key="1">
    <citation type="submission" date="2023-10" db="EMBL/GenBank/DDBJ databases">
        <authorList>
            <person name="Chen Y."/>
            <person name="Shah S."/>
            <person name="Dougan E. K."/>
            <person name="Thang M."/>
            <person name="Chan C."/>
        </authorList>
    </citation>
    <scope>NUCLEOTIDE SEQUENCE [LARGE SCALE GENOMIC DNA]</scope>
</reference>
<keyword evidence="6" id="KW-1185">Reference proteome</keyword>
<feature type="region of interest" description="Disordered" evidence="3">
    <location>
        <begin position="1"/>
        <end position="42"/>
    </location>
</feature>
<proteinExistence type="inferred from homology"/>
<evidence type="ECO:0000256" key="4">
    <source>
        <dbReference type="SAM" id="Phobius"/>
    </source>
</evidence>
<dbReference type="Proteomes" id="UP001189429">
    <property type="component" value="Unassembled WGS sequence"/>
</dbReference>
<dbReference type="SUPFAM" id="SSF51735">
    <property type="entry name" value="NAD(P)-binding Rossmann-fold domains"/>
    <property type="match status" value="1"/>
</dbReference>
<keyword evidence="4" id="KW-0812">Transmembrane</keyword>
<feature type="compositionally biased region" description="Low complexity" evidence="3">
    <location>
        <begin position="369"/>
        <end position="381"/>
    </location>
</feature>
<evidence type="ECO:0000313" key="5">
    <source>
        <dbReference type="EMBL" id="CAK0837081.1"/>
    </source>
</evidence>
<evidence type="ECO:0000256" key="3">
    <source>
        <dbReference type="SAM" id="MobiDB-lite"/>
    </source>
</evidence>
<feature type="compositionally biased region" description="Low complexity" evidence="3">
    <location>
        <begin position="9"/>
        <end position="30"/>
    </location>
</feature>
<dbReference type="EMBL" id="CAUYUJ010014002">
    <property type="protein sequence ID" value="CAK0837081.1"/>
    <property type="molecule type" value="Genomic_DNA"/>
</dbReference>
<dbReference type="Pfam" id="PF00106">
    <property type="entry name" value="adh_short"/>
    <property type="match status" value="1"/>
</dbReference>
<keyword evidence="4" id="KW-0472">Membrane</keyword>
<dbReference type="Gene3D" id="3.40.50.720">
    <property type="entry name" value="NAD(P)-binding Rossmann-like Domain"/>
    <property type="match status" value="1"/>
</dbReference>
<sequence>MARERILSRSSARRVPAAAADGGADGPARGTRLSPGAVPRAVDLEKSPPHALAGRARAAAACRQRRLEQRRRGGGMGAYPRRGCGCCAAWAAVPLAALLGAPLWLREVSVLRVGRGLEECSSLGGTNLVITGSTSGIGLEAARHAVSLGAQVVVSGPDQARTKRAAKEVQGDAFRGRAVPIAMDLGDFDDVHRFAAEVSAAMPVVQMLYLNAGIAYANFATEWSMRAVHSKRDADFVSKSGHDRVMATNHLGHFLLTVLLAPVLAPGASIVVMGSHGMWHCGFGRLMPDDRPKWEAREGAQLVQRKNAAIAYLDSKLANRCFVGALRRKSAELGLEGARVVLHDPGMVLSSMARHRGSKDTAAGETYGLSPSSPPSLSLSL</sequence>
<evidence type="ECO:0000256" key="1">
    <source>
        <dbReference type="ARBA" id="ARBA00006484"/>
    </source>
</evidence>
<organism evidence="5 6">
    <name type="scientific">Prorocentrum cordatum</name>
    <dbReference type="NCBI Taxonomy" id="2364126"/>
    <lineage>
        <taxon>Eukaryota</taxon>
        <taxon>Sar</taxon>
        <taxon>Alveolata</taxon>
        <taxon>Dinophyceae</taxon>
        <taxon>Prorocentrales</taxon>
        <taxon>Prorocentraceae</taxon>
        <taxon>Prorocentrum</taxon>
    </lineage>
</organism>
<gene>
    <name evidence="5" type="ORF">PCOR1329_LOCUS33373</name>
</gene>
<feature type="transmembrane region" description="Helical" evidence="4">
    <location>
        <begin position="254"/>
        <end position="279"/>
    </location>
</feature>
<dbReference type="PANTHER" id="PTHR24320:SF148">
    <property type="entry name" value="NAD(P)-BINDING ROSSMANN-FOLD SUPERFAMILY PROTEIN"/>
    <property type="match status" value="1"/>
</dbReference>
<evidence type="ECO:0000313" key="6">
    <source>
        <dbReference type="Proteomes" id="UP001189429"/>
    </source>
</evidence>
<keyword evidence="4" id="KW-1133">Transmembrane helix</keyword>
<protein>
    <recommendedName>
        <fullName evidence="7">Protochlorophyllide reductase</fullName>
    </recommendedName>
</protein>
<dbReference type="InterPro" id="IPR036291">
    <property type="entry name" value="NAD(P)-bd_dom_sf"/>
</dbReference>
<feature type="region of interest" description="Disordered" evidence="3">
    <location>
        <begin position="360"/>
        <end position="381"/>
    </location>
</feature>
<comment type="caution">
    <text evidence="5">The sequence shown here is derived from an EMBL/GenBank/DDBJ whole genome shotgun (WGS) entry which is preliminary data.</text>
</comment>
<evidence type="ECO:0000256" key="2">
    <source>
        <dbReference type="ARBA" id="ARBA00023002"/>
    </source>
</evidence>
<evidence type="ECO:0008006" key="7">
    <source>
        <dbReference type="Google" id="ProtNLM"/>
    </source>
</evidence>
<dbReference type="InterPro" id="IPR002347">
    <property type="entry name" value="SDR_fam"/>
</dbReference>
<keyword evidence="2" id="KW-0560">Oxidoreductase</keyword>
<comment type="similarity">
    <text evidence="1">Belongs to the short-chain dehydrogenases/reductases (SDR) family.</text>
</comment>
<name>A0ABN9SX33_9DINO</name>
<accession>A0ABN9SX33</accession>
<dbReference type="PANTHER" id="PTHR24320">
    <property type="entry name" value="RETINOL DEHYDROGENASE"/>
    <property type="match status" value="1"/>
</dbReference>